<dbReference type="STRING" id="763034.HMPREF9446_02388"/>
<keyword evidence="3" id="KW-1185">Reference proteome</keyword>
<dbReference type="AlphaFoldDB" id="F3PUG4"/>
<protein>
    <submittedName>
        <fullName evidence="2">Conserved domain protein</fullName>
    </submittedName>
</protein>
<comment type="caution">
    <text evidence="2">The sequence shown here is derived from an EMBL/GenBank/DDBJ whole genome shotgun (WGS) entry which is preliminary data.</text>
</comment>
<organism evidence="2 3">
    <name type="scientific">Bacteroides fluxus YIT 12057</name>
    <dbReference type="NCBI Taxonomy" id="763034"/>
    <lineage>
        <taxon>Bacteria</taxon>
        <taxon>Pseudomonadati</taxon>
        <taxon>Bacteroidota</taxon>
        <taxon>Bacteroidia</taxon>
        <taxon>Bacteroidales</taxon>
        <taxon>Bacteroidaceae</taxon>
        <taxon>Bacteroides</taxon>
    </lineage>
</organism>
<accession>F3PUG4</accession>
<keyword evidence="1" id="KW-0732">Signal</keyword>
<sequence length="138" mass="15752">MKKDLKTRVKYLWIVLSVCTLTACMNGGCDLAGKWQLRQYLYADGTAQKEDSVFYNFQKGSFSVMCLLKDGGLMTFFGNYSLKGDEISINLLPESINDKNYGTYVGWPEGKRAFKVEELSYSVLRLECEGTKSVFRKY</sequence>
<dbReference type="HOGENOM" id="CLU_154667_0_0_10"/>
<dbReference type="RefSeq" id="WP_009125643.1">
    <property type="nucleotide sequence ID" value="NZ_GL882643.1"/>
</dbReference>
<evidence type="ECO:0000313" key="3">
    <source>
        <dbReference type="Proteomes" id="UP000003416"/>
    </source>
</evidence>
<dbReference type="EMBL" id="AFBN01000046">
    <property type="protein sequence ID" value="EGF56143.1"/>
    <property type="molecule type" value="Genomic_DNA"/>
</dbReference>
<dbReference type="eggNOG" id="ENOG5033AQ7">
    <property type="taxonomic scope" value="Bacteria"/>
</dbReference>
<dbReference type="Gene3D" id="2.40.128.280">
    <property type="match status" value="1"/>
</dbReference>
<dbReference type="GeneID" id="86049916"/>
<evidence type="ECO:0000256" key="1">
    <source>
        <dbReference type="SAM" id="SignalP"/>
    </source>
</evidence>
<dbReference type="Proteomes" id="UP000003416">
    <property type="component" value="Unassembled WGS sequence"/>
</dbReference>
<reference evidence="2 3" key="1">
    <citation type="submission" date="2011-02" db="EMBL/GenBank/DDBJ databases">
        <authorList>
            <person name="Weinstock G."/>
            <person name="Sodergren E."/>
            <person name="Clifton S."/>
            <person name="Fulton L."/>
            <person name="Fulton B."/>
            <person name="Courtney L."/>
            <person name="Fronick C."/>
            <person name="Harrison M."/>
            <person name="Strong C."/>
            <person name="Farmer C."/>
            <person name="Delahaunty K."/>
            <person name="Markovic C."/>
            <person name="Hall O."/>
            <person name="Minx P."/>
            <person name="Tomlinson C."/>
            <person name="Mitreva M."/>
            <person name="Hou S."/>
            <person name="Chen J."/>
            <person name="Wollam A."/>
            <person name="Pepin K.H."/>
            <person name="Johnson M."/>
            <person name="Bhonagiri V."/>
            <person name="Zhang X."/>
            <person name="Suruliraj S."/>
            <person name="Warren W."/>
            <person name="Chinwalla A."/>
            <person name="Mardis E.R."/>
            <person name="Wilson R.K."/>
        </authorList>
    </citation>
    <scope>NUCLEOTIDE SEQUENCE [LARGE SCALE GENOMIC DNA]</scope>
    <source>
        <strain evidence="2 3">YIT 12057</strain>
    </source>
</reference>
<dbReference type="PROSITE" id="PS51257">
    <property type="entry name" value="PROKAR_LIPOPROTEIN"/>
    <property type="match status" value="1"/>
</dbReference>
<feature type="signal peptide" evidence="1">
    <location>
        <begin position="1"/>
        <end position="25"/>
    </location>
</feature>
<proteinExistence type="predicted"/>
<evidence type="ECO:0000313" key="2">
    <source>
        <dbReference type="EMBL" id="EGF56143.1"/>
    </source>
</evidence>
<name>F3PUG4_9BACE</name>
<gene>
    <name evidence="2" type="ORF">HMPREF9446_02388</name>
</gene>
<feature type="chain" id="PRO_5003305868" evidence="1">
    <location>
        <begin position="26"/>
        <end position="138"/>
    </location>
</feature>